<dbReference type="Pfam" id="PF02182">
    <property type="entry name" value="SAD_SRA"/>
    <property type="match status" value="1"/>
</dbReference>
<dbReference type="EMBL" id="JAODAN010000007">
    <property type="protein sequence ID" value="KAK1923090.1"/>
    <property type="molecule type" value="Genomic_DNA"/>
</dbReference>
<gene>
    <name evidence="5" type="ORF">DB88DRAFT_493748</name>
</gene>
<feature type="compositionally biased region" description="Polar residues" evidence="3">
    <location>
        <begin position="227"/>
        <end position="246"/>
    </location>
</feature>
<protein>
    <submittedName>
        <fullName evidence="5">PUA-like domain-containing protein</fullName>
    </submittedName>
</protein>
<evidence type="ECO:0000313" key="6">
    <source>
        <dbReference type="Proteomes" id="UP001182556"/>
    </source>
</evidence>
<dbReference type="InterPro" id="IPR036987">
    <property type="entry name" value="SRA-YDG_sf"/>
</dbReference>
<evidence type="ECO:0000259" key="4">
    <source>
        <dbReference type="PROSITE" id="PS51015"/>
    </source>
</evidence>
<comment type="caution">
    <text evidence="5">The sequence shown here is derived from an EMBL/GenBank/DDBJ whole genome shotgun (WGS) entry which is preliminary data.</text>
</comment>
<dbReference type="PANTHER" id="PTHR14140:SF27">
    <property type="entry name" value="OS04G0289800 PROTEIN"/>
    <property type="match status" value="1"/>
</dbReference>
<feature type="domain" description="YDG" evidence="4">
    <location>
        <begin position="157"/>
        <end position="311"/>
    </location>
</feature>
<evidence type="ECO:0000256" key="2">
    <source>
        <dbReference type="PROSITE-ProRule" id="PRU00358"/>
    </source>
</evidence>
<dbReference type="GO" id="GO:0061630">
    <property type="term" value="F:ubiquitin protein ligase activity"/>
    <property type="evidence" value="ECO:0007669"/>
    <property type="project" value="TreeGrafter"/>
</dbReference>
<evidence type="ECO:0000256" key="3">
    <source>
        <dbReference type="SAM" id="MobiDB-lite"/>
    </source>
</evidence>
<name>A0AAD9CWV2_PAPLA</name>
<dbReference type="FunFam" id="2.30.280.10:FF:000005">
    <property type="entry name" value="E3 ubiquitin-protein ligase UHRF1"/>
    <property type="match status" value="1"/>
</dbReference>
<feature type="compositionally biased region" description="Low complexity" evidence="3">
    <location>
        <begin position="104"/>
        <end position="116"/>
    </location>
</feature>
<dbReference type="PANTHER" id="PTHR14140">
    <property type="entry name" value="E3 UBIQUITIN-PROTEIN LIGASE UHRF-RELATED"/>
    <property type="match status" value="1"/>
</dbReference>
<evidence type="ECO:0000313" key="5">
    <source>
        <dbReference type="EMBL" id="KAK1923090.1"/>
    </source>
</evidence>
<keyword evidence="6" id="KW-1185">Reference proteome</keyword>
<feature type="region of interest" description="Disordered" evidence="3">
    <location>
        <begin position="29"/>
        <end position="138"/>
    </location>
</feature>
<dbReference type="GO" id="GO:0005634">
    <property type="term" value="C:nucleus"/>
    <property type="evidence" value="ECO:0007669"/>
    <property type="project" value="UniProtKB-SubCell"/>
</dbReference>
<feature type="compositionally biased region" description="Basic residues" evidence="3">
    <location>
        <begin position="39"/>
        <end position="55"/>
    </location>
</feature>
<dbReference type="InterPro" id="IPR003105">
    <property type="entry name" value="SRA_YDG"/>
</dbReference>
<accession>A0AAD9CWV2</accession>
<dbReference type="Proteomes" id="UP001182556">
    <property type="component" value="Unassembled WGS sequence"/>
</dbReference>
<keyword evidence="1 2" id="KW-0539">Nucleus</keyword>
<dbReference type="PROSITE" id="PS51015">
    <property type="entry name" value="YDG"/>
    <property type="match status" value="1"/>
</dbReference>
<organism evidence="5 6">
    <name type="scientific">Papiliotrema laurentii</name>
    <name type="common">Cryptococcus laurentii</name>
    <dbReference type="NCBI Taxonomy" id="5418"/>
    <lineage>
        <taxon>Eukaryota</taxon>
        <taxon>Fungi</taxon>
        <taxon>Dikarya</taxon>
        <taxon>Basidiomycota</taxon>
        <taxon>Agaricomycotina</taxon>
        <taxon>Tremellomycetes</taxon>
        <taxon>Tremellales</taxon>
        <taxon>Rhynchogastremaceae</taxon>
        <taxon>Papiliotrema</taxon>
    </lineage>
</organism>
<sequence length="329" mass="35933">MTIDLSYEEQRIQNIKANEALLLSLGLHAPSTKPASHPLKPKVRKPASPKKRKRASPPVRSSRESTRSAQKDTIDGEVETGPRRSRRNLSKVSYLDSGIEEASRASSSRSRTSLSARDIKAEATESESESENEGYTSVRQRNAARLGVRTQDPKTFGHIPGVEVGTWWRSRMDASTAAIHAPTVAGISGNAEDGAWSVALSGGYPDDVDLGEAFTYTGSGGRDLKGTKQNPKNLRSAPQTSHQSFDNPLNAALKRSAETRQPVRVIRGFKLDSAYAPAEGYRYDGLYVVERAWMAKGLTKGLLVCRYAFKRLPGQPPLPTRPAEGEESE</sequence>
<dbReference type="GO" id="GO:0016567">
    <property type="term" value="P:protein ubiquitination"/>
    <property type="evidence" value="ECO:0007669"/>
    <property type="project" value="TreeGrafter"/>
</dbReference>
<dbReference type="Gene3D" id="2.30.280.10">
    <property type="entry name" value="SRA-YDG"/>
    <property type="match status" value="1"/>
</dbReference>
<dbReference type="InterPro" id="IPR015947">
    <property type="entry name" value="PUA-like_sf"/>
</dbReference>
<feature type="compositionally biased region" description="Basic and acidic residues" evidence="3">
    <location>
        <begin position="61"/>
        <end position="74"/>
    </location>
</feature>
<dbReference type="SUPFAM" id="SSF88697">
    <property type="entry name" value="PUA domain-like"/>
    <property type="match status" value="1"/>
</dbReference>
<proteinExistence type="predicted"/>
<evidence type="ECO:0000256" key="1">
    <source>
        <dbReference type="ARBA" id="ARBA00023242"/>
    </source>
</evidence>
<dbReference type="GO" id="GO:0044027">
    <property type="term" value="P:negative regulation of gene expression via chromosomal CpG island methylation"/>
    <property type="evidence" value="ECO:0007669"/>
    <property type="project" value="TreeGrafter"/>
</dbReference>
<dbReference type="InterPro" id="IPR045134">
    <property type="entry name" value="UHRF1/2-like"/>
</dbReference>
<comment type="subcellular location">
    <subcellularLocation>
        <location evidence="2">Nucleus</location>
    </subcellularLocation>
</comment>
<feature type="region of interest" description="Disordered" evidence="3">
    <location>
        <begin position="219"/>
        <end position="246"/>
    </location>
</feature>
<dbReference type="AlphaFoldDB" id="A0AAD9CWV2"/>
<reference evidence="5" key="1">
    <citation type="submission" date="2023-02" db="EMBL/GenBank/DDBJ databases">
        <title>Identification and recombinant expression of a fungal hydrolase from Papiliotrema laurentii that hydrolyzes apple cutin and clears colloidal polyester polyurethane.</title>
        <authorList>
            <consortium name="DOE Joint Genome Institute"/>
            <person name="Roman V.A."/>
            <person name="Bojanowski C."/>
            <person name="Crable B.R."/>
            <person name="Wagner D.N."/>
            <person name="Hung C.S."/>
            <person name="Nadeau L.J."/>
            <person name="Schratz L."/>
            <person name="Haridas S."/>
            <person name="Pangilinan J."/>
            <person name="Lipzen A."/>
            <person name="Na H."/>
            <person name="Yan M."/>
            <person name="Ng V."/>
            <person name="Grigoriev I.V."/>
            <person name="Spatafora J.W."/>
            <person name="Barlow D."/>
            <person name="Biffinger J."/>
            <person name="Kelley-Loughnane N."/>
            <person name="Varaljay V.A."/>
            <person name="Crookes-Goodson W.J."/>
        </authorList>
    </citation>
    <scope>NUCLEOTIDE SEQUENCE</scope>
    <source>
        <strain evidence="5">5307AH</strain>
    </source>
</reference>
<dbReference type="SMART" id="SM00466">
    <property type="entry name" value="SRA"/>
    <property type="match status" value="1"/>
</dbReference>